<dbReference type="GO" id="GO:0015629">
    <property type="term" value="C:actin cytoskeleton"/>
    <property type="evidence" value="ECO:0007669"/>
    <property type="project" value="TreeGrafter"/>
</dbReference>
<dbReference type="GO" id="GO:0031032">
    <property type="term" value="P:actomyosin structure organization"/>
    <property type="evidence" value="ECO:0007669"/>
    <property type="project" value="InterPro"/>
</dbReference>
<protein>
    <recommendedName>
        <fullName evidence="2">Calponin-homology (CH) domain-containing protein</fullName>
    </recommendedName>
</protein>
<evidence type="ECO:0000313" key="4">
    <source>
        <dbReference type="Proteomes" id="UP001178507"/>
    </source>
</evidence>
<dbReference type="AlphaFoldDB" id="A0AA36JME7"/>
<gene>
    <name evidence="3" type="ORF">EVOR1521_LOCUS29705</name>
</gene>
<dbReference type="SUPFAM" id="SSF47576">
    <property type="entry name" value="Calponin-homology domain, CH-domain"/>
    <property type="match status" value="1"/>
</dbReference>
<dbReference type="InterPro" id="IPR003096">
    <property type="entry name" value="SM22_calponin"/>
</dbReference>
<proteinExistence type="predicted"/>
<accession>A0AA36JME7</accession>
<dbReference type="GO" id="GO:0051015">
    <property type="term" value="F:actin filament binding"/>
    <property type="evidence" value="ECO:0007669"/>
    <property type="project" value="TreeGrafter"/>
</dbReference>
<feature type="region of interest" description="Disordered" evidence="1">
    <location>
        <begin position="1"/>
        <end position="20"/>
    </location>
</feature>
<evidence type="ECO:0000313" key="3">
    <source>
        <dbReference type="EMBL" id="CAJ1408210.1"/>
    </source>
</evidence>
<dbReference type="Gene3D" id="1.10.418.10">
    <property type="entry name" value="Calponin-like domain"/>
    <property type="match status" value="1"/>
</dbReference>
<dbReference type="PROSITE" id="PS50021">
    <property type="entry name" value="CH"/>
    <property type="match status" value="1"/>
</dbReference>
<reference evidence="3" key="1">
    <citation type="submission" date="2023-08" db="EMBL/GenBank/DDBJ databases">
        <authorList>
            <person name="Chen Y."/>
            <person name="Shah S."/>
            <person name="Dougan E. K."/>
            <person name="Thang M."/>
            <person name="Chan C."/>
        </authorList>
    </citation>
    <scope>NUCLEOTIDE SEQUENCE</scope>
</reference>
<dbReference type="InterPro" id="IPR001715">
    <property type="entry name" value="CH_dom"/>
</dbReference>
<comment type="caution">
    <text evidence="3">The sequence shown here is derived from an EMBL/GenBank/DDBJ whole genome shotgun (WGS) entry which is preliminary data.</text>
</comment>
<organism evidence="3 4">
    <name type="scientific">Effrenium voratum</name>
    <dbReference type="NCBI Taxonomy" id="2562239"/>
    <lineage>
        <taxon>Eukaryota</taxon>
        <taxon>Sar</taxon>
        <taxon>Alveolata</taxon>
        <taxon>Dinophyceae</taxon>
        <taxon>Suessiales</taxon>
        <taxon>Symbiodiniaceae</taxon>
        <taxon>Effrenium</taxon>
    </lineage>
</organism>
<dbReference type="GO" id="GO:0007015">
    <property type="term" value="P:actin filament organization"/>
    <property type="evidence" value="ECO:0007669"/>
    <property type="project" value="TreeGrafter"/>
</dbReference>
<dbReference type="InterPro" id="IPR050606">
    <property type="entry name" value="Calponin-like"/>
</dbReference>
<dbReference type="SMART" id="SM00033">
    <property type="entry name" value="CH"/>
    <property type="match status" value="1"/>
</dbReference>
<dbReference type="PANTHER" id="PTHR47385:SF14">
    <property type="entry name" value="TRANSGELIN"/>
    <property type="match status" value="1"/>
</dbReference>
<keyword evidence="4" id="KW-1185">Reference proteome</keyword>
<dbReference type="EMBL" id="CAUJNA010003708">
    <property type="protein sequence ID" value="CAJ1408210.1"/>
    <property type="molecule type" value="Genomic_DNA"/>
</dbReference>
<dbReference type="PRINTS" id="PR00888">
    <property type="entry name" value="SM22CALPONIN"/>
</dbReference>
<name>A0AA36JME7_9DINO</name>
<sequence>MGAGAKAAPDPSRGETITGSDLEEEVTKWIEAVSGEMKGEKSFGQWLKDGQVVCKVANSIQPGIIPAVNASKMPFKQMENVTAFIKACRSLGVLEKDVFSTVDLFEAKNLVSVQRCIFNLGSVARRIPDFPGPFLGVAQNAKVEDAKRKSQVTTTQYTGLRQDIADELRTGHNVRVAGQPP</sequence>
<dbReference type="PANTHER" id="PTHR47385">
    <property type="entry name" value="CALPONIN"/>
    <property type="match status" value="1"/>
</dbReference>
<evidence type="ECO:0000259" key="2">
    <source>
        <dbReference type="PROSITE" id="PS50021"/>
    </source>
</evidence>
<dbReference type="Proteomes" id="UP001178507">
    <property type="component" value="Unassembled WGS sequence"/>
</dbReference>
<dbReference type="PRINTS" id="PR00889">
    <property type="entry name" value="CALPONIN"/>
</dbReference>
<dbReference type="InterPro" id="IPR036872">
    <property type="entry name" value="CH_dom_sf"/>
</dbReference>
<feature type="domain" description="Calponin-homology (CH)" evidence="2">
    <location>
        <begin position="20"/>
        <end position="125"/>
    </location>
</feature>
<dbReference type="InterPro" id="IPR001997">
    <property type="entry name" value="Calponin/LIMCH1"/>
</dbReference>
<dbReference type="Pfam" id="PF00307">
    <property type="entry name" value="CH"/>
    <property type="match status" value="1"/>
</dbReference>
<evidence type="ECO:0000256" key="1">
    <source>
        <dbReference type="SAM" id="MobiDB-lite"/>
    </source>
</evidence>